<dbReference type="EMBL" id="JACRTC010000006">
    <property type="protein sequence ID" value="MBC8570955.1"/>
    <property type="molecule type" value="Genomic_DNA"/>
</dbReference>
<protein>
    <submittedName>
        <fullName evidence="2">MBL fold metallo-hydrolase</fullName>
    </submittedName>
</protein>
<dbReference type="RefSeq" id="WP_262398049.1">
    <property type="nucleotide sequence ID" value="NZ_JACRTC010000006.1"/>
</dbReference>
<dbReference type="InterPro" id="IPR035681">
    <property type="entry name" value="ComA-like_MBL"/>
</dbReference>
<proteinExistence type="predicted"/>
<dbReference type="InterPro" id="IPR052159">
    <property type="entry name" value="Competence_DNA_uptake"/>
</dbReference>
<dbReference type="PANTHER" id="PTHR30619">
    <property type="entry name" value="DNA INTERNALIZATION/COMPETENCE PROTEIN COMEC/REC2"/>
    <property type="match status" value="1"/>
</dbReference>
<evidence type="ECO:0000313" key="2">
    <source>
        <dbReference type="EMBL" id="MBC8570955.1"/>
    </source>
</evidence>
<dbReference type="Proteomes" id="UP000660861">
    <property type="component" value="Unassembled WGS sequence"/>
</dbReference>
<dbReference type="SMART" id="SM00849">
    <property type="entry name" value="Lactamase_B"/>
    <property type="match status" value="1"/>
</dbReference>
<dbReference type="AlphaFoldDB" id="A0A926ED96"/>
<reference evidence="2" key="1">
    <citation type="submission" date="2020-08" db="EMBL/GenBank/DDBJ databases">
        <title>Genome public.</title>
        <authorList>
            <person name="Liu C."/>
            <person name="Sun Q."/>
        </authorList>
    </citation>
    <scope>NUCLEOTIDE SEQUENCE</scope>
    <source>
        <strain evidence="2">NSJ-54</strain>
    </source>
</reference>
<dbReference type="SUPFAM" id="SSF56281">
    <property type="entry name" value="Metallo-hydrolase/oxidoreductase"/>
    <property type="match status" value="1"/>
</dbReference>
<keyword evidence="3" id="KW-1185">Reference proteome</keyword>
<name>A0A926ED96_9FIRM</name>
<evidence type="ECO:0000313" key="3">
    <source>
        <dbReference type="Proteomes" id="UP000660861"/>
    </source>
</evidence>
<dbReference type="Gene3D" id="3.60.15.10">
    <property type="entry name" value="Ribonuclease Z/Hydroxyacylglutathione hydrolase-like"/>
    <property type="match status" value="1"/>
</dbReference>
<accession>A0A926ED96</accession>
<dbReference type="InterPro" id="IPR001279">
    <property type="entry name" value="Metallo-B-lactamas"/>
</dbReference>
<organism evidence="2 3">
    <name type="scientific">Zongyangia hominis</name>
    <dbReference type="NCBI Taxonomy" id="2763677"/>
    <lineage>
        <taxon>Bacteria</taxon>
        <taxon>Bacillati</taxon>
        <taxon>Bacillota</taxon>
        <taxon>Clostridia</taxon>
        <taxon>Eubacteriales</taxon>
        <taxon>Oscillospiraceae</taxon>
        <taxon>Zongyangia</taxon>
    </lineage>
</organism>
<evidence type="ECO:0000259" key="1">
    <source>
        <dbReference type="SMART" id="SM00849"/>
    </source>
</evidence>
<dbReference type="Pfam" id="PF00753">
    <property type="entry name" value="Lactamase_B"/>
    <property type="match status" value="1"/>
</dbReference>
<comment type="caution">
    <text evidence="2">The sequence shown here is derived from an EMBL/GenBank/DDBJ whole genome shotgun (WGS) entry which is preliminary data.</text>
</comment>
<gene>
    <name evidence="2" type="ORF">H8709_08955</name>
</gene>
<dbReference type="InterPro" id="IPR036866">
    <property type="entry name" value="RibonucZ/Hydroxyglut_hydro"/>
</dbReference>
<dbReference type="PANTHER" id="PTHR30619:SF7">
    <property type="entry name" value="BETA-LACTAMASE DOMAIN PROTEIN"/>
    <property type="match status" value="1"/>
</dbReference>
<sequence length="318" mass="34336">MSRRRRRNGAILGTVGGILALLCLLVTVASHVELPFPFPTWDQIFDGTGLKESRPVIGADVEGGITVHVIDVGQGESILIKTDSGNVLIDAGENDQGPTVMDYLQSQGVETIDYFVGTHPHSDHIGGMDYIIEHMDVKEVVMSDIPDSILPTTKTFQDVLAAVQKKNLEITVVEPGDSFDLGPVHFAVLAPIKAYDDLNDVSVVLKMTYGERSFLFPGDAEKTSEKDMASSGKDLSADVLVAGHHGSRTSSSNAFLDKVNPAYVAISCGKDNSYGHPHKETLENLETRKIAVNRTDEEGSIIYLTDGKNIAVQTEKAA</sequence>
<dbReference type="CDD" id="cd07731">
    <property type="entry name" value="ComA-like_MBL-fold"/>
    <property type="match status" value="1"/>
</dbReference>
<feature type="domain" description="Metallo-beta-lactamase" evidence="1">
    <location>
        <begin position="74"/>
        <end position="270"/>
    </location>
</feature>